<reference evidence="2" key="1">
    <citation type="journal article" date="2023" name="Front. Plant Sci.">
        <title>Chromosomal-level genome assembly of Melastoma candidum provides insights into trichome evolution.</title>
        <authorList>
            <person name="Zhong Y."/>
            <person name="Wu W."/>
            <person name="Sun C."/>
            <person name="Zou P."/>
            <person name="Liu Y."/>
            <person name="Dai S."/>
            <person name="Zhou R."/>
        </authorList>
    </citation>
    <scope>NUCLEOTIDE SEQUENCE [LARGE SCALE GENOMIC DNA]</scope>
</reference>
<gene>
    <name evidence="1" type="ORF">MLD38_039732</name>
</gene>
<dbReference type="Proteomes" id="UP001057402">
    <property type="component" value="Chromosome 12"/>
</dbReference>
<comment type="caution">
    <text evidence="1">The sequence shown here is derived from an EMBL/GenBank/DDBJ whole genome shotgun (WGS) entry which is preliminary data.</text>
</comment>
<keyword evidence="2" id="KW-1185">Reference proteome</keyword>
<dbReference type="EMBL" id="CM042891">
    <property type="protein sequence ID" value="KAI4304183.1"/>
    <property type="molecule type" value="Genomic_DNA"/>
</dbReference>
<accession>A0ACB9L5D2</accession>
<organism evidence="1 2">
    <name type="scientific">Melastoma candidum</name>
    <dbReference type="NCBI Taxonomy" id="119954"/>
    <lineage>
        <taxon>Eukaryota</taxon>
        <taxon>Viridiplantae</taxon>
        <taxon>Streptophyta</taxon>
        <taxon>Embryophyta</taxon>
        <taxon>Tracheophyta</taxon>
        <taxon>Spermatophyta</taxon>
        <taxon>Magnoliopsida</taxon>
        <taxon>eudicotyledons</taxon>
        <taxon>Gunneridae</taxon>
        <taxon>Pentapetalae</taxon>
        <taxon>rosids</taxon>
        <taxon>malvids</taxon>
        <taxon>Myrtales</taxon>
        <taxon>Melastomataceae</taxon>
        <taxon>Melastomatoideae</taxon>
        <taxon>Melastomateae</taxon>
        <taxon>Melastoma</taxon>
    </lineage>
</organism>
<evidence type="ECO:0000313" key="1">
    <source>
        <dbReference type="EMBL" id="KAI4304183.1"/>
    </source>
</evidence>
<name>A0ACB9L5D2_9MYRT</name>
<proteinExistence type="predicted"/>
<sequence>MVLITGIFLEVGTKWAESQDGAEFLVQIPCHSVPVILCTSSGDTRVKMAGITTASQSSRTWRRSSGRVPRSTEDCWPLSRLTLW</sequence>
<evidence type="ECO:0000313" key="2">
    <source>
        <dbReference type="Proteomes" id="UP001057402"/>
    </source>
</evidence>
<protein>
    <submittedName>
        <fullName evidence="1">Uncharacterized protein</fullName>
    </submittedName>
</protein>